<dbReference type="EMBL" id="MU001506">
    <property type="protein sequence ID" value="KAF2440890.1"/>
    <property type="molecule type" value="Genomic_DNA"/>
</dbReference>
<comment type="caution">
    <text evidence="1">The sequence shown here is derived from an EMBL/GenBank/DDBJ whole genome shotgun (WGS) entry which is preliminary data.</text>
</comment>
<dbReference type="OrthoDB" id="2910287at2759"/>
<evidence type="ECO:0000313" key="1">
    <source>
        <dbReference type="EMBL" id="KAF2440890.1"/>
    </source>
</evidence>
<evidence type="ECO:0000313" key="2">
    <source>
        <dbReference type="Proteomes" id="UP000799764"/>
    </source>
</evidence>
<dbReference type="AlphaFoldDB" id="A0A9P4P9I5"/>
<name>A0A9P4P9I5_9PLEO</name>
<reference evidence="1" key="1">
    <citation type="journal article" date="2020" name="Stud. Mycol.">
        <title>101 Dothideomycetes genomes: a test case for predicting lifestyles and emergence of pathogens.</title>
        <authorList>
            <person name="Haridas S."/>
            <person name="Albert R."/>
            <person name="Binder M."/>
            <person name="Bloem J."/>
            <person name="Labutti K."/>
            <person name="Salamov A."/>
            <person name="Andreopoulos B."/>
            <person name="Baker S."/>
            <person name="Barry K."/>
            <person name="Bills G."/>
            <person name="Bluhm B."/>
            <person name="Cannon C."/>
            <person name="Castanera R."/>
            <person name="Culley D."/>
            <person name="Daum C."/>
            <person name="Ezra D."/>
            <person name="Gonzalez J."/>
            <person name="Henrissat B."/>
            <person name="Kuo A."/>
            <person name="Liang C."/>
            <person name="Lipzen A."/>
            <person name="Lutzoni F."/>
            <person name="Magnuson J."/>
            <person name="Mondo S."/>
            <person name="Nolan M."/>
            <person name="Ohm R."/>
            <person name="Pangilinan J."/>
            <person name="Park H.-J."/>
            <person name="Ramirez L."/>
            <person name="Alfaro M."/>
            <person name="Sun H."/>
            <person name="Tritt A."/>
            <person name="Yoshinaga Y."/>
            <person name="Zwiers L.-H."/>
            <person name="Turgeon B."/>
            <person name="Goodwin S."/>
            <person name="Spatafora J."/>
            <person name="Crous P."/>
            <person name="Grigoriev I."/>
        </authorList>
    </citation>
    <scope>NUCLEOTIDE SEQUENCE</scope>
    <source>
        <strain evidence="1">CBS 690.94</strain>
    </source>
</reference>
<organism evidence="1 2">
    <name type="scientific">Karstenula rhodostoma CBS 690.94</name>
    <dbReference type="NCBI Taxonomy" id="1392251"/>
    <lineage>
        <taxon>Eukaryota</taxon>
        <taxon>Fungi</taxon>
        <taxon>Dikarya</taxon>
        <taxon>Ascomycota</taxon>
        <taxon>Pezizomycotina</taxon>
        <taxon>Dothideomycetes</taxon>
        <taxon>Pleosporomycetidae</taxon>
        <taxon>Pleosporales</taxon>
        <taxon>Massarineae</taxon>
        <taxon>Didymosphaeriaceae</taxon>
        <taxon>Karstenula</taxon>
    </lineage>
</organism>
<dbReference type="Proteomes" id="UP000799764">
    <property type="component" value="Unassembled WGS sequence"/>
</dbReference>
<proteinExistence type="predicted"/>
<sequence length="229" mass="25379">MELSILGCARKAGITKHITGEYTDSRALCNDVPSPCLYNLYPFGHIMSPKFQESHMLADLVTGQEDKIATARGNNGSLGYWVGFAPPPPANKESCMASTGDWSHTQFFKMHILSLLSAIIALKCVSALPNTLVHRQDNMGMPGAVYTCTEDNFKGECQWTPPTTECHIRMRIKSLGPDIGGYCKTFTSQDCKTGFFEAYVYPGKQTDMSDQWHSFQCYPNQAVMVVPVE</sequence>
<gene>
    <name evidence="1" type="ORF">P171DRAFT_446841</name>
</gene>
<protein>
    <submittedName>
        <fullName evidence="1">Uncharacterized protein</fullName>
    </submittedName>
</protein>
<accession>A0A9P4P9I5</accession>
<keyword evidence="2" id="KW-1185">Reference proteome</keyword>